<accession>A0A9P0PZX5</accession>
<name>A0A9P0PZX5_ACAOB</name>
<dbReference type="CDD" id="cd15489">
    <property type="entry name" value="PHD_SF"/>
    <property type="match status" value="1"/>
</dbReference>
<feature type="region of interest" description="Disordered" evidence="1">
    <location>
        <begin position="91"/>
        <end position="120"/>
    </location>
</feature>
<dbReference type="OrthoDB" id="7543230at2759"/>
<protein>
    <submittedName>
        <fullName evidence="2">Uncharacterized protein</fullName>
    </submittedName>
</protein>
<evidence type="ECO:0000256" key="1">
    <source>
        <dbReference type="SAM" id="MobiDB-lite"/>
    </source>
</evidence>
<organism evidence="2 3">
    <name type="scientific">Acanthoscelides obtectus</name>
    <name type="common">Bean weevil</name>
    <name type="synonym">Bruchus obtectus</name>
    <dbReference type="NCBI Taxonomy" id="200917"/>
    <lineage>
        <taxon>Eukaryota</taxon>
        <taxon>Metazoa</taxon>
        <taxon>Ecdysozoa</taxon>
        <taxon>Arthropoda</taxon>
        <taxon>Hexapoda</taxon>
        <taxon>Insecta</taxon>
        <taxon>Pterygota</taxon>
        <taxon>Neoptera</taxon>
        <taxon>Endopterygota</taxon>
        <taxon>Coleoptera</taxon>
        <taxon>Polyphaga</taxon>
        <taxon>Cucujiformia</taxon>
        <taxon>Chrysomeloidea</taxon>
        <taxon>Chrysomelidae</taxon>
        <taxon>Bruchinae</taxon>
        <taxon>Bruchini</taxon>
        <taxon>Acanthoscelides</taxon>
    </lineage>
</organism>
<comment type="caution">
    <text evidence="2">The sequence shown here is derived from an EMBL/GenBank/DDBJ whole genome shotgun (WGS) entry which is preliminary data.</text>
</comment>
<feature type="compositionally biased region" description="Polar residues" evidence="1">
    <location>
        <begin position="106"/>
        <end position="120"/>
    </location>
</feature>
<evidence type="ECO:0000313" key="3">
    <source>
        <dbReference type="Proteomes" id="UP001152888"/>
    </source>
</evidence>
<dbReference type="InterPro" id="IPR013083">
    <property type="entry name" value="Znf_RING/FYVE/PHD"/>
</dbReference>
<sequence>MAVGLKSWLGKLALCRFYKKSVTFVVLTSTLECTCILQIAGTARENRTDKASNSFTQHLITPGKTTEVTKVPRKKALNYKAQVVTRQVFESRKTDSVQHQPDPVRVTSSSCKSAAPSQDQRQSSTKESWFCVACTEDFIADMRKCIQCDNWVHEECIDLDRYENQSKKEASQTGGGPSSAESLNEIDDKVLEIMGLLYTLPKEAEVGEVPVCKSSPVHDNDDKDKENLCPSNIKEKNLKRFPNLSQTSCQEDDVSTYVQHLNALYSDFESRFEDILTMVIPPWIINPYGDIEETNVIIQEELN</sequence>
<keyword evidence="3" id="KW-1185">Reference proteome</keyword>
<dbReference type="EMBL" id="CAKOFQ010007636">
    <property type="protein sequence ID" value="CAH2005361.1"/>
    <property type="molecule type" value="Genomic_DNA"/>
</dbReference>
<dbReference type="AlphaFoldDB" id="A0A9P0PZX5"/>
<evidence type="ECO:0000313" key="2">
    <source>
        <dbReference type="EMBL" id="CAH2005361.1"/>
    </source>
</evidence>
<proteinExistence type="predicted"/>
<reference evidence="2" key="1">
    <citation type="submission" date="2022-03" db="EMBL/GenBank/DDBJ databases">
        <authorList>
            <person name="Sayadi A."/>
        </authorList>
    </citation>
    <scope>NUCLEOTIDE SEQUENCE</scope>
</reference>
<gene>
    <name evidence="2" type="ORF">ACAOBT_LOCUS28503</name>
</gene>
<dbReference type="Gene3D" id="3.30.40.10">
    <property type="entry name" value="Zinc/RING finger domain, C3HC4 (zinc finger)"/>
    <property type="match status" value="1"/>
</dbReference>
<dbReference type="Proteomes" id="UP001152888">
    <property type="component" value="Unassembled WGS sequence"/>
</dbReference>